<evidence type="ECO:0000313" key="3">
    <source>
        <dbReference type="Proteomes" id="UP001620409"/>
    </source>
</evidence>
<dbReference type="Pfam" id="PF20398">
    <property type="entry name" value="DUF6691"/>
    <property type="match status" value="1"/>
</dbReference>
<proteinExistence type="predicted"/>
<gene>
    <name evidence="2" type="ORF">ISP18_01935</name>
</gene>
<keyword evidence="1" id="KW-1133">Transmembrane helix</keyword>
<feature type="transmembrane region" description="Helical" evidence="1">
    <location>
        <begin position="40"/>
        <end position="61"/>
    </location>
</feature>
<protein>
    <submittedName>
        <fullName evidence="2">YeeE/YedE family protein</fullName>
    </submittedName>
</protein>
<dbReference type="EMBL" id="JADIKI010000021">
    <property type="protein sequence ID" value="MFK2853357.1"/>
    <property type="molecule type" value="Genomic_DNA"/>
</dbReference>
<dbReference type="InterPro" id="IPR046513">
    <property type="entry name" value="DUF6691"/>
</dbReference>
<dbReference type="Proteomes" id="UP001620409">
    <property type="component" value="Unassembled WGS sequence"/>
</dbReference>
<accession>A0ABW8IDW3</accession>
<evidence type="ECO:0000313" key="2">
    <source>
        <dbReference type="EMBL" id="MFK2853357.1"/>
    </source>
</evidence>
<organism evidence="2 3">
    <name type="scientific">Dyella humi</name>
    <dbReference type="NCBI Taxonomy" id="1770547"/>
    <lineage>
        <taxon>Bacteria</taxon>
        <taxon>Pseudomonadati</taxon>
        <taxon>Pseudomonadota</taxon>
        <taxon>Gammaproteobacteria</taxon>
        <taxon>Lysobacterales</taxon>
        <taxon>Rhodanobacteraceae</taxon>
        <taxon>Dyella</taxon>
    </lineage>
</organism>
<keyword evidence="3" id="KW-1185">Reference proteome</keyword>
<sequence>MKSVVAGLAGLLFGLGLILGGMTQPAAVLGFLDIFGLWNPRLLFVMGGAVLTTMIGYWLVLRRSRPWLETKFHLPDTQRIDLRLVTGAALFGIGWGIAGYCPGPALVSLGGGALSMWLLVAAMVTGWWLAGRLTSGARRSRNEGLIHDAP</sequence>
<feature type="transmembrane region" description="Helical" evidence="1">
    <location>
        <begin position="82"/>
        <end position="100"/>
    </location>
</feature>
<evidence type="ECO:0000256" key="1">
    <source>
        <dbReference type="SAM" id="Phobius"/>
    </source>
</evidence>
<feature type="transmembrane region" description="Helical" evidence="1">
    <location>
        <begin position="106"/>
        <end position="130"/>
    </location>
</feature>
<name>A0ABW8IDW3_9GAMM</name>
<keyword evidence="1" id="KW-0812">Transmembrane</keyword>
<comment type="caution">
    <text evidence="2">The sequence shown here is derived from an EMBL/GenBank/DDBJ whole genome shotgun (WGS) entry which is preliminary data.</text>
</comment>
<keyword evidence="1" id="KW-0472">Membrane</keyword>
<reference evidence="2 3" key="1">
    <citation type="submission" date="2020-10" db="EMBL/GenBank/DDBJ databases">
        <title>Phylogeny of dyella-like bacteria.</title>
        <authorList>
            <person name="Fu J."/>
        </authorList>
    </citation>
    <scope>NUCLEOTIDE SEQUENCE [LARGE SCALE GENOMIC DNA]</scope>
    <source>
        <strain evidence="2 3">DHG40</strain>
    </source>
</reference>
<dbReference type="RefSeq" id="WP_380016505.1">
    <property type="nucleotide sequence ID" value="NZ_JADIKI010000021.1"/>
</dbReference>